<comment type="caution">
    <text evidence="4">The sequence shown here is derived from an EMBL/GenBank/DDBJ whole genome shotgun (WGS) entry which is preliminary data.</text>
</comment>
<dbReference type="Proteomes" id="UP000663877">
    <property type="component" value="Unassembled WGS sequence"/>
</dbReference>
<feature type="domain" description="BZIP" evidence="2">
    <location>
        <begin position="238"/>
        <end position="301"/>
    </location>
</feature>
<reference evidence="4" key="1">
    <citation type="submission" date="2021-02" db="EMBL/GenBank/DDBJ databases">
        <authorList>
            <person name="Nowell W R."/>
        </authorList>
    </citation>
    <scope>NUCLEOTIDE SEQUENCE</scope>
</reference>
<dbReference type="Gene3D" id="1.20.5.170">
    <property type="match status" value="1"/>
</dbReference>
<dbReference type="InterPro" id="IPR046347">
    <property type="entry name" value="bZIP_sf"/>
</dbReference>
<dbReference type="CDD" id="cd14693">
    <property type="entry name" value="bZIP_CEBP"/>
    <property type="match status" value="1"/>
</dbReference>
<dbReference type="Proteomes" id="UP000663832">
    <property type="component" value="Unassembled WGS sequence"/>
</dbReference>
<dbReference type="AlphaFoldDB" id="A0A816BZT7"/>
<dbReference type="Pfam" id="PF07716">
    <property type="entry name" value="bZIP_2"/>
    <property type="match status" value="1"/>
</dbReference>
<feature type="compositionally biased region" description="Low complexity" evidence="1">
    <location>
        <begin position="186"/>
        <end position="201"/>
    </location>
</feature>
<feature type="region of interest" description="Disordered" evidence="1">
    <location>
        <begin position="186"/>
        <end position="222"/>
    </location>
</feature>
<dbReference type="SUPFAM" id="SSF57959">
    <property type="entry name" value="Leucine zipper domain"/>
    <property type="match status" value="1"/>
</dbReference>
<dbReference type="PROSITE" id="PS50217">
    <property type="entry name" value="BZIP"/>
    <property type="match status" value="1"/>
</dbReference>
<sequence>MSVIKLTNKSLQPGHLTSSGKITCIYEPGKNDHTYAKIKYETIDELENDIQDRQQADDKTSSTAAVNAAVMKIKSELKFLCSLQVPNSDKSSTSTFNTEVLPSQSSDYTNLEPSFELPFDDNFFEEIVNNIQLPSTLDDDWPVDFPIDSIDRLFSTDSDMTFKELTDMSMEQEQEYFQHVGMNTDIPSTTHDETTTSTIDSVSDDNERDDINRRGLKKSGGPVRKLARFGNKQVIKYSDEYHDRRVKNNDAVKKSRMKAKEKQKETECKMTKLSTENRTLSDRVDLLMKELQVLKSLYKELNQDLPTSAVQALERVNVR</sequence>
<evidence type="ECO:0000313" key="4">
    <source>
        <dbReference type="EMBL" id="CAF1615038.1"/>
    </source>
</evidence>
<dbReference type="OrthoDB" id="10032067at2759"/>
<gene>
    <name evidence="3" type="ORF">BJG266_LOCUS37786</name>
    <name evidence="4" type="ORF">QVE165_LOCUS54671</name>
</gene>
<dbReference type="PANTHER" id="PTHR23334">
    <property type="entry name" value="CCAAT/ENHANCER BINDING PROTEIN"/>
    <property type="match status" value="1"/>
</dbReference>
<evidence type="ECO:0000313" key="3">
    <source>
        <dbReference type="EMBL" id="CAF1403399.1"/>
    </source>
</evidence>
<dbReference type="GO" id="GO:0000981">
    <property type="term" value="F:DNA-binding transcription factor activity, RNA polymerase II-specific"/>
    <property type="evidence" value="ECO:0007669"/>
    <property type="project" value="TreeGrafter"/>
</dbReference>
<evidence type="ECO:0000259" key="2">
    <source>
        <dbReference type="PROSITE" id="PS50217"/>
    </source>
</evidence>
<evidence type="ECO:0000313" key="5">
    <source>
        <dbReference type="Proteomes" id="UP000663832"/>
    </source>
</evidence>
<evidence type="ECO:0000256" key="1">
    <source>
        <dbReference type="SAM" id="MobiDB-lite"/>
    </source>
</evidence>
<accession>A0A816BZT7</accession>
<dbReference type="InterPro" id="IPR031106">
    <property type="entry name" value="C/EBP"/>
</dbReference>
<dbReference type="GO" id="GO:0006351">
    <property type="term" value="P:DNA-templated transcription"/>
    <property type="evidence" value="ECO:0007669"/>
    <property type="project" value="InterPro"/>
</dbReference>
<dbReference type="EMBL" id="CAJNOM010001641">
    <property type="protein sequence ID" value="CAF1615038.1"/>
    <property type="molecule type" value="Genomic_DNA"/>
</dbReference>
<proteinExistence type="predicted"/>
<dbReference type="GO" id="GO:0000978">
    <property type="term" value="F:RNA polymerase II cis-regulatory region sequence-specific DNA binding"/>
    <property type="evidence" value="ECO:0007669"/>
    <property type="project" value="TreeGrafter"/>
</dbReference>
<organism evidence="4 5">
    <name type="scientific">Adineta steineri</name>
    <dbReference type="NCBI Taxonomy" id="433720"/>
    <lineage>
        <taxon>Eukaryota</taxon>
        <taxon>Metazoa</taxon>
        <taxon>Spiralia</taxon>
        <taxon>Gnathifera</taxon>
        <taxon>Rotifera</taxon>
        <taxon>Eurotatoria</taxon>
        <taxon>Bdelloidea</taxon>
        <taxon>Adinetida</taxon>
        <taxon>Adinetidae</taxon>
        <taxon>Adineta</taxon>
    </lineage>
</organism>
<dbReference type="EMBL" id="CAJNOI010001315">
    <property type="protein sequence ID" value="CAF1403399.1"/>
    <property type="molecule type" value="Genomic_DNA"/>
</dbReference>
<name>A0A816BZT7_9BILA</name>
<protein>
    <recommendedName>
        <fullName evidence="2">BZIP domain-containing protein</fullName>
    </recommendedName>
</protein>
<dbReference type="InterPro" id="IPR004827">
    <property type="entry name" value="bZIP"/>
</dbReference>
<keyword evidence="5" id="KW-1185">Reference proteome</keyword>
<dbReference type="PANTHER" id="PTHR23334:SF20">
    <property type="entry name" value="BASIC LEUCINE ZIPPER 24"/>
    <property type="match status" value="1"/>
</dbReference>
<dbReference type="SMART" id="SM00338">
    <property type="entry name" value="BRLZ"/>
    <property type="match status" value="1"/>
</dbReference>